<evidence type="ECO:0000256" key="1">
    <source>
        <dbReference type="ARBA" id="ARBA00023157"/>
    </source>
</evidence>
<comment type="similarity">
    <text evidence="2">Belongs to the peptidase S1 family. CLIP subfamily.</text>
</comment>
<gene>
    <name evidence="5" type="ORF">ILUMI_01398</name>
</gene>
<feature type="signal peptide" evidence="3">
    <location>
        <begin position="1"/>
        <end position="23"/>
    </location>
</feature>
<accession>A0A8K0DKD1</accession>
<dbReference type="InterPro" id="IPR001254">
    <property type="entry name" value="Trypsin_dom"/>
</dbReference>
<dbReference type="Gene3D" id="2.40.10.10">
    <property type="entry name" value="Trypsin-like serine proteases"/>
    <property type="match status" value="1"/>
</dbReference>
<dbReference type="InterPro" id="IPR038565">
    <property type="entry name" value="CLIP_sf"/>
</dbReference>
<dbReference type="InterPro" id="IPR051487">
    <property type="entry name" value="Ser/Thr_Proteases_Immune/Dev"/>
</dbReference>
<evidence type="ECO:0000256" key="2">
    <source>
        <dbReference type="ARBA" id="ARBA00024195"/>
    </source>
</evidence>
<dbReference type="PANTHER" id="PTHR24256">
    <property type="entry name" value="TRYPTASE-RELATED"/>
    <property type="match status" value="1"/>
</dbReference>
<name>A0A8K0DKD1_IGNLU</name>
<evidence type="ECO:0000313" key="6">
    <source>
        <dbReference type="Proteomes" id="UP000801492"/>
    </source>
</evidence>
<dbReference type="EMBL" id="VTPC01000680">
    <property type="protein sequence ID" value="KAF2904773.1"/>
    <property type="molecule type" value="Genomic_DNA"/>
</dbReference>
<organism evidence="5 6">
    <name type="scientific">Ignelater luminosus</name>
    <name type="common">Cucubano</name>
    <name type="synonym">Pyrophorus luminosus</name>
    <dbReference type="NCBI Taxonomy" id="2038154"/>
    <lineage>
        <taxon>Eukaryota</taxon>
        <taxon>Metazoa</taxon>
        <taxon>Ecdysozoa</taxon>
        <taxon>Arthropoda</taxon>
        <taxon>Hexapoda</taxon>
        <taxon>Insecta</taxon>
        <taxon>Pterygota</taxon>
        <taxon>Neoptera</taxon>
        <taxon>Endopterygota</taxon>
        <taxon>Coleoptera</taxon>
        <taxon>Polyphaga</taxon>
        <taxon>Elateriformia</taxon>
        <taxon>Elateroidea</taxon>
        <taxon>Elateridae</taxon>
        <taxon>Agrypninae</taxon>
        <taxon>Pyrophorini</taxon>
        <taxon>Ignelater</taxon>
    </lineage>
</organism>
<evidence type="ECO:0000256" key="3">
    <source>
        <dbReference type="SAM" id="SignalP"/>
    </source>
</evidence>
<reference evidence="5" key="1">
    <citation type="submission" date="2019-08" db="EMBL/GenBank/DDBJ databases">
        <title>The genome of the North American firefly Photinus pyralis.</title>
        <authorList>
            <consortium name="Photinus pyralis genome working group"/>
            <person name="Fallon T.R."/>
            <person name="Sander Lower S.E."/>
            <person name="Weng J.-K."/>
        </authorList>
    </citation>
    <scope>NUCLEOTIDE SEQUENCE</scope>
    <source>
        <strain evidence="5">TRF0915ILg1</strain>
        <tissue evidence="5">Whole body</tissue>
    </source>
</reference>
<protein>
    <recommendedName>
        <fullName evidence="4">Peptidase S1 domain-containing protein</fullName>
    </recommendedName>
</protein>
<keyword evidence="3" id="KW-0732">Signal</keyword>
<dbReference type="GO" id="GO:0006508">
    <property type="term" value="P:proteolysis"/>
    <property type="evidence" value="ECO:0007669"/>
    <property type="project" value="InterPro"/>
</dbReference>
<sequence length="384" mass="44118">MFVYLFIFYSVISILLLVGKCEFAFPCIQWNKHTGVCVNVDSCTGFRQALNKNRSFVNDLWTNSQCYQYDPNTVCCGYLDGKLHFTFDVGSVATTVSPKTPSASYEEVWDQYSSIIKTEVLYSPDRCGKQQADNRLIDRSYIPTVEIDEFTWLADIIPKESTNGLCTGVVINHLYVLTSYSCGFDAEKVRLGVYRLNETTTCDVISPKDDYLDCKKTVEERNVEFISDPNNIPEVGLLKLERSITFNEFIRPICLPFEENVEPKLNQNMFVSGWNLLDDEGAKYSKQKLLYRLAHKDECYRHLNEETTFCLVATHNLNVNTEFAEGTEPIMYQYNNGSWYLAGFRWLTLPSNSNEINSKRILGSTITLNTLKWILDKIQLLIKT</sequence>
<dbReference type="Pfam" id="PF00089">
    <property type="entry name" value="Trypsin"/>
    <property type="match status" value="1"/>
</dbReference>
<evidence type="ECO:0000259" key="4">
    <source>
        <dbReference type="PROSITE" id="PS50240"/>
    </source>
</evidence>
<feature type="chain" id="PRO_5035461871" description="Peptidase S1 domain-containing protein" evidence="3">
    <location>
        <begin position="24"/>
        <end position="384"/>
    </location>
</feature>
<dbReference type="Gene3D" id="3.30.1640.30">
    <property type="match status" value="1"/>
</dbReference>
<comment type="caution">
    <text evidence="5">The sequence shown here is derived from an EMBL/GenBank/DDBJ whole genome shotgun (WGS) entry which is preliminary data.</text>
</comment>
<keyword evidence="1" id="KW-1015">Disulfide bond</keyword>
<dbReference type="InterPro" id="IPR043504">
    <property type="entry name" value="Peptidase_S1_PA_chymotrypsin"/>
</dbReference>
<proteinExistence type="inferred from homology"/>
<dbReference type="InterPro" id="IPR009003">
    <property type="entry name" value="Peptidase_S1_PA"/>
</dbReference>
<dbReference type="OrthoDB" id="10508105at2759"/>
<dbReference type="AlphaFoldDB" id="A0A8K0DKD1"/>
<dbReference type="SUPFAM" id="SSF50494">
    <property type="entry name" value="Trypsin-like serine proteases"/>
    <property type="match status" value="1"/>
</dbReference>
<dbReference type="Proteomes" id="UP000801492">
    <property type="component" value="Unassembled WGS sequence"/>
</dbReference>
<evidence type="ECO:0000313" key="5">
    <source>
        <dbReference type="EMBL" id="KAF2904773.1"/>
    </source>
</evidence>
<dbReference type="PROSITE" id="PS50240">
    <property type="entry name" value="TRYPSIN_DOM"/>
    <property type="match status" value="1"/>
</dbReference>
<feature type="domain" description="Peptidase S1" evidence="4">
    <location>
        <begin position="136"/>
        <end position="379"/>
    </location>
</feature>
<dbReference type="SMART" id="SM00020">
    <property type="entry name" value="Tryp_SPc"/>
    <property type="match status" value="1"/>
</dbReference>
<dbReference type="GO" id="GO:0004252">
    <property type="term" value="F:serine-type endopeptidase activity"/>
    <property type="evidence" value="ECO:0007669"/>
    <property type="project" value="InterPro"/>
</dbReference>
<keyword evidence="6" id="KW-1185">Reference proteome</keyword>